<evidence type="ECO:0000256" key="1">
    <source>
        <dbReference type="ARBA" id="ARBA00004651"/>
    </source>
</evidence>
<dbReference type="InterPro" id="IPR043428">
    <property type="entry name" value="LivM-like"/>
</dbReference>
<dbReference type="CDD" id="cd06581">
    <property type="entry name" value="TM_PBP1_LivM_like"/>
    <property type="match status" value="1"/>
</dbReference>
<keyword evidence="2" id="KW-1003">Cell membrane</keyword>
<feature type="transmembrane region" description="Helical" evidence="6">
    <location>
        <begin position="217"/>
        <end position="238"/>
    </location>
</feature>
<keyword evidence="3 6" id="KW-0812">Transmembrane</keyword>
<feature type="transmembrane region" description="Helical" evidence="6">
    <location>
        <begin position="167"/>
        <end position="186"/>
    </location>
</feature>
<dbReference type="RefSeq" id="WP_085881428.1">
    <property type="nucleotide sequence ID" value="NZ_FWFR01000001.1"/>
</dbReference>
<dbReference type="InParanoid" id="A0A1Y5R8J3"/>
<feature type="transmembrane region" description="Helical" evidence="6">
    <location>
        <begin position="258"/>
        <end position="280"/>
    </location>
</feature>
<dbReference type="OrthoDB" id="9804361at2"/>
<protein>
    <submittedName>
        <fullName evidence="7">Ribose transport system permease protein RbsC</fullName>
    </submittedName>
</protein>
<dbReference type="InterPro" id="IPR001851">
    <property type="entry name" value="ABC_transp_permease"/>
</dbReference>
<feature type="transmembrane region" description="Helical" evidence="6">
    <location>
        <begin position="34"/>
        <end position="54"/>
    </location>
</feature>
<keyword evidence="4 6" id="KW-1133">Transmembrane helix</keyword>
<dbReference type="EMBL" id="FWFR01000001">
    <property type="protein sequence ID" value="SLN10530.1"/>
    <property type="molecule type" value="Genomic_DNA"/>
</dbReference>
<feature type="transmembrane region" description="Helical" evidence="6">
    <location>
        <begin position="117"/>
        <end position="137"/>
    </location>
</feature>
<keyword evidence="8" id="KW-1185">Reference proteome</keyword>
<dbReference type="AlphaFoldDB" id="A0A1Y5R8J3"/>
<evidence type="ECO:0000256" key="2">
    <source>
        <dbReference type="ARBA" id="ARBA00022475"/>
    </source>
</evidence>
<evidence type="ECO:0000256" key="5">
    <source>
        <dbReference type="ARBA" id="ARBA00023136"/>
    </source>
</evidence>
<organism evidence="7 8">
    <name type="scientific">Oceanibacterium hippocampi</name>
    <dbReference type="NCBI Taxonomy" id="745714"/>
    <lineage>
        <taxon>Bacteria</taxon>
        <taxon>Pseudomonadati</taxon>
        <taxon>Pseudomonadota</taxon>
        <taxon>Alphaproteobacteria</taxon>
        <taxon>Sneathiellales</taxon>
        <taxon>Sneathiellaceae</taxon>
        <taxon>Oceanibacterium</taxon>
    </lineage>
</organism>
<accession>A0A1Y5R8J3</accession>
<name>A0A1Y5R8J3_9PROT</name>
<feature type="transmembrane region" description="Helical" evidence="6">
    <location>
        <begin position="301"/>
        <end position="322"/>
    </location>
</feature>
<proteinExistence type="predicted"/>
<evidence type="ECO:0000313" key="7">
    <source>
        <dbReference type="EMBL" id="SLN10530.1"/>
    </source>
</evidence>
<dbReference type="Proteomes" id="UP000193200">
    <property type="component" value="Unassembled WGS sequence"/>
</dbReference>
<sequence length="334" mass="35419">MIASLARLPARVLLATALLGLALATAPLVVDGYILSVILIALYFAYVGQAWNIVMGYAGQLSLGHALYVGLGAYMAAALYIHAGIPPILGVFPAVAGAALAAAIIGALAFRFRIGGVYFALLTIAFAEFTRILFMHIDWLGATEGLFLPVENRTTNDLLNLRGSPTMFYYVLLSLVVASVALAYYLRESRLGFFLRAVREDEDAAEASGINIFRVKMIAVVLSGAMTSVGGVILAFYYNNLFPSDVFGMHRSIEIILAPIVGGLGTLFGPLIGAFALGILGEGLTAVLEASGTSTAGIKQLVYAAMLIVIIKFLPGGLWPSIARLIRLDRGGER</sequence>
<dbReference type="GO" id="GO:0005886">
    <property type="term" value="C:plasma membrane"/>
    <property type="evidence" value="ECO:0007669"/>
    <property type="project" value="UniProtKB-SubCell"/>
</dbReference>
<evidence type="ECO:0000313" key="8">
    <source>
        <dbReference type="Proteomes" id="UP000193200"/>
    </source>
</evidence>
<feature type="transmembrane region" description="Helical" evidence="6">
    <location>
        <begin position="91"/>
        <end position="110"/>
    </location>
</feature>
<reference evidence="7 8" key="1">
    <citation type="submission" date="2017-03" db="EMBL/GenBank/DDBJ databases">
        <authorList>
            <person name="Afonso C.L."/>
            <person name="Miller P.J."/>
            <person name="Scott M.A."/>
            <person name="Spackman E."/>
            <person name="Goraichik I."/>
            <person name="Dimitrov K.M."/>
            <person name="Suarez D.L."/>
            <person name="Swayne D.E."/>
        </authorList>
    </citation>
    <scope>NUCLEOTIDE SEQUENCE [LARGE SCALE GENOMIC DNA]</scope>
    <source>
        <strain evidence="7 8">CECT 7691</strain>
    </source>
</reference>
<dbReference type="Pfam" id="PF02653">
    <property type="entry name" value="BPD_transp_2"/>
    <property type="match status" value="1"/>
</dbReference>
<comment type="subcellular location">
    <subcellularLocation>
        <location evidence="1">Cell membrane</location>
        <topology evidence="1">Multi-pass membrane protein</topology>
    </subcellularLocation>
</comment>
<evidence type="ECO:0000256" key="3">
    <source>
        <dbReference type="ARBA" id="ARBA00022692"/>
    </source>
</evidence>
<evidence type="ECO:0000256" key="4">
    <source>
        <dbReference type="ARBA" id="ARBA00022989"/>
    </source>
</evidence>
<feature type="transmembrane region" description="Helical" evidence="6">
    <location>
        <begin position="66"/>
        <end position="85"/>
    </location>
</feature>
<dbReference type="PANTHER" id="PTHR30482">
    <property type="entry name" value="HIGH-AFFINITY BRANCHED-CHAIN AMINO ACID TRANSPORT SYSTEM PERMEASE"/>
    <property type="match status" value="1"/>
</dbReference>
<dbReference type="PANTHER" id="PTHR30482:SF10">
    <property type="entry name" value="HIGH-AFFINITY BRANCHED-CHAIN AMINO ACID TRANSPORT PROTEIN BRAE"/>
    <property type="match status" value="1"/>
</dbReference>
<evidence type="ECO:0000256" key="6">
    <source>
        <dbReference type="SAM" id="Phobius"/>
    </source>
</evidence>
<gene>
    <name evidence="7" type="primary">rbsC_1</name>
    <name evidence="7" type="ORF">OCH7691_00049</name>
</gene>
<keyword evidence="5 6" id="KW-0472">Membrane</keyword>
<dbReference type="GO" id="GO:0015658">
    <property type="term" value="F:branched-chain amino acid transmembrane transporter activity"/>
    <property type="evidence" value="ECO:0007669"/>
    <property type="project" value="InterPro"/>
</dbReference>